<gene>
    <name evidence="2" type="ORF">RZN69_15530</name>
</gene>
<keyword evidence="3" id="KW-1185">Reference proteome</keyword>
<name>A0AAQ3L5W3_9BACT</name>
<dbReference type="AlphaFoldDB" id="A0AAQ3L5W3"/>
<dbReference type="Proteomes" id="UP001304300">
    <property type="component" value="Chromosome"/>
</dbReference>
<accession>A0AAQ3L5W3</accession>
<feature type="transmembrane region" description="Helical" evidence="1">
    <location>
        <begin position="16"/>
        <end position="33"/>
    </location>
</feature>
<reference evidence="2 3" key="1">
    <citation type="submission" date="2023-10" db="EMBL/GenBank/DDBJ databases">
        <title>Rubellicoccus peritrichatus gen. nov., sp. nov., isolated from an algae of coral reef tank.</title>
        <authorList>
            <person name="Luo J."/>
        </authorList>
    </citation>
    <scope>NUCLEOTIDE SEQUENCE [LARGE SCALE GENOMIC DNA]</scope>
    <source>
        <strain evidence="2 3">CR14</strain>
    </source>
</reference>
<dbReference type="KEGG" id="puo:RZN69_15530"/>
<evidence type="ECO:0000313" key="3">
    <source>
        <dbReference type="Proteomes" id="UP001304300"/>
    </source>
</evidence>
<protein>
    <submittedName>
        <fullName evidence="2">Uncharacterized protein</fullName>
    </submittedName>
</protein>
<sequence length="179" mass="20951">MNKLKYYYRRISLREKILLSGFLWVIVFIWFVFSIDGIKEVKNEWAKWSGLLRGQEALLKTGPLVDAQLQESLQRFNPERTFDSESLVGRIDGLARQTGVNHDISTPRTQQGDKFEFHTMRVTIRKTPIDKWLAFADKLREESPYINLESVRISADKRNPELLDGQFVLKSFELKNITD</sequence>
<keyword evidence="1" id="KW-1133">Transmembrane helix</keyword>
<keyword evidence="1" id="KW-0812">Transmembrane</keyword>
<evidence type="ECO:0000313" key="2">
    <source>
        <dbReference type="EMBL" id="WOO40034.1"/>
    </source>
</evidence>
<dbReference type="EMBL" id="CP136920">
    <property type="protein sequence ID" value="WOO40034.1"/>
    <property type="molecule type" value="Genomic_DNA"/>
</dbReference>
<evidence type="ECO:0000256" key="1">
    <source>
        <dbReference type="SAM" id="Phobius"/>
    </source>
</evidence>
<keyword evidence="1" id="KW-0472">Membrane</keyword>
<dbReference type="RefSeq" id="WP_317832127.1">
    <property type="nucleotide sequence ID" value="NZ_CP136920.1"/>
</dbReference>
<proteinExistence type="predicted"/>
<organism evidence="2 3">
    <name type="scientific">Rubellicoccus peritrichatus</name>
    <dbReference type="NCBI Taxonomy" id="3080537"/>
    <lineage>
        <taxon>Bacteria</taxon>
        <taxon>Pseudomonadati</taxon>
        <taxon>Verrucomicrobiota</taxon>
        <taxon>Opitutia</taxon>
        <taxon>Puniceicoccales</taxon>
        <taxon>Cerasicoccaceae</taxon>
        <taxon>Rubellicoccus</taxon>
    </lineage>
</organism>